<evidence type="ECO:0000313" key="11">
    <source>
        <dbReference type="Proteomes" id="UP000011686"/>
    </source>
</evidence>
<dbReference type="NCBIfam" id="NF009044">
    <property type="entry name" value="PRK12378.1"/>
    <property type="match status" value="1"/>
</dbReference>
<dbReference type="FunFam" id="1.10.10.200:FF:000002">
    <property type="entry name" value="Probable transcriptional regulatory protein CLM62_37755"/>
    <property type="match status" value="1"/>
</dbReference>
<keyword evidence="5 6" id="KW-0804">Transcription</keyword>
<dbReference type="InterPro" id="IPR026564">
    <property type="entry name" value="Transcrip_reg_TACO1-like_dom3"/>
</dbReference>
<feature type="domain" description="TACO1/YebC-like N-terminal" evidence="9">
    <location>
        <begin position="5"/>
        <end position="75"/>
    </location>
</feature>
<accession>M1M5R3</accession>
<dbReference type="InterPro" id="IPR048300">
    <property type="entry name" value="TACO1_YebC-like_2nd/3rd_dom"/>
</dbReference>
<feature type="region of interest" description="Disordered" evidence="7">
    <location>
        <begin position="1"/>
        <end position="23"/>
    </location>
</feature>
<dbReference type="InterPro" id="IPR049083">
    <property type="entry name" value="TACO1_YebC_N"/>
</dbReference>
<evidence type="ECO:0000256" key="4">
    <source>
        <dbReference type="ARBA" id="ARBA00023125"/>
    </source>
</evidence>
<dbReference type="InterPro" id="IPR002876">
    <property type="entry name" value="Transcrip_reg_TACO1-like"/>
</dbReference>
<dbReference type="Proteomes" id="UP000011686">
    <property type="component" value="Chromosome"/>
</dbReference>
<dbReference type="Gene3D" id="1.10.10.200">
    <property type="match status" value="1"/>
</dbReference>
<sequence>MAGHSKWANIQHRKNRQDERKSRLWTKIIREITVSAKNGGPDPDTNPQLRSSLEKASNANIPKENINRAIHKGSKESDTVKYEEIYYEGYGINGSAIIAYAMTDNRTKTASEVRHVFTKNNGNLGQDGSVSFLFKKYGRFIFPAGHNPEEIFETALNFNVEEIETLEDASIEVLCEIEYCTELYNLFKSKFNELKFSNDIIMKPLSLVHLNQEESIKMNKLLLDLENLEDIQSTYTNAILTS</sequence>
<dbReference type="AlphaFoldDB" id="M1M5R3"/>
<dbReference type="HAMAP" id="MF_00693">
    <property type="entry name" value="Transcrip_reg_TACO1"/>
    <property type="match status" value="1"/>
</dbReference>
<dbReference type="STRING" id="1208918.CDEE_0444"/>
<feature type="region of interest" description="Disordered" evidence="7">
    <location>
        <begin position="55"/>
        <end position="74"/>
    </location>
</feature>
<dbReference type="SUPFAM" id="SSF75625">
    <property type="entry name" value="YebC-like"/>
    <property type="match status" value="1"/>
</dbReference>
<dbReference type="Pfam" id="PF01709">
    <property type="entry name" value="Transcrip_reg"/>
    <property type="match status" value="1"/>
</dbReference>
<dbReference type="GO" id="GO:0005829">
    <property type="term" value="C:cytosol"/>
    <property type="evidence" value="ECO:0007669"/>
    <property type="project" value="TreeGrafter"/>
</dbReference>
<dbReference type="NCBIfam" id="NF001030">
    <property type="entry name" value="PRK00110.1"/>
    <property type="match status" value="1"/>
</dbReference>
<dbReference type="PATRIC" id="fig|1208918.3.peg.191"/>
<dbReference type="KEGG" id="kct:CDEE_0444"/>
<dbReference type="InterPro" id="IPR029072">
    <property type="entry name" value="YebC-like"/>
</dbReference>
<evidence type="ECO:0000313" key="10">
    <source>
        <dbReference type="EMBL" id="AGF47495.1"/>
    </source>
</evidence>
<reference evidence="10 11" key="1">
    <citation type="journal article" date="2013" name="Genome Biol. Evol.">
        <title>Genome evolution and phylogenomic analysis of candidatus kinetoplastibacterium, the betaproteobacterial endosymbionts of strigomonas and angomonas.</title>
        <authorList>
            <person name="Alves J.M."/>
            <person name="Serrano M.G."/>
            <person name="Maia da Silva F."/>
            <person name="Voegtly L.J."/>
            <person name="Matveyev A.V."/>
            <person name="Teixeira M.M."/>
            <person name="Camargo E.P."/>
            <person name="Buck G.A."/>
        </authorList>
    </citation>
    <scope>NUCLEOTIDE SEQUENCE [LARGE SCALE GENOMIC DNA]</scope>
    <source>
        <strain evidence="10 11">TCC036E</strain>
    </source>
</reference>
<dbReference type="InterPro" id="IPR017856">
    <property type="entry name" value="Integrase-like_N"/>
</dbReference>
<evidence type="ECO:0000259" key="8">
    <source>
        <dbReference type="Pfam" id="PF01709"/>
    </source>
</evidence>
<dbReference type="PANTHER" id="PTHR12532">
    <property type="entry name" value="TRANSLATIONAL ACTIVATOR OF CYTOCHROME C OXIDASE 1"/>
    <property type="match status" value="1"/>
</dbReference>
<evidence type="ECO:0000256" key="6">
    <source>
        <dbReference type="HAMAP-Rule" id="MF_00693"/>
    </source>
</evidence>
<dbReference type="PANTHER" id="PTHR12532:SF6">
    <property type="entry name" value="TRANSCRIPTIONAL REGULATORY PROTEIN YEBC-RELATED"/>
    <property type="match status" value="1"/>
</dbReference>
<dbReference type="HOGENOM" id="CLU_062974_2_2_4"/>
<evidence type="ECO:0000256" key="3">
    <source>
        <dbReference type="ARBA" id="ARBA00023015"/>
    </source>
</evidence>
<dbReference type="EMBL" id="CP003804">
    <property type="protein sequence ID" value="AGF47495.1"/>
    <property type="molecule type" value="Genomic_DNA"/>
</dbReference>
<dbReference type="eggNOG" id="COG0217">
    <property type="taxonomic scope" value="Bacteria"/>
</dbReference>
<dbReference type="GO" id="GO:0006355">
    <property type="term" value="P:regulation of DNA-templated transcription"/>
    <property type="evidence" value="ECO:0007669"/>
    <property type="project" value="UniProtKB-UniRule"/>
</dbReference>
<name>M1M5R3_9PROT</name>
<proteinExistence type="inferred from homology"/>
<keyword evidence="4 6" id="KW-0238">DNA-binding</keyword>
<organism evidence="10 11">
    <name type="scientific">Candidatus Kinetoplastidibacterium crithidiae TCC036E</name>
    <dbReference type="NCBI Taxonomy" id="1208918"/>
    <lineage>
        <taxon>Bacteria</taxon>
        <taxon>Pseudomonadati</taxon>
        <taxon>Pseudomonadota</taxon>
        <taxon>Betaproteobacteria</taxon>
        <taxon>Candidatus Kinetoplastidibacterium</taxon>
    </lineage>
</organism>
<dbReference type="Pfam" id="PF20772">
    <property type="entry name" value="TACO1_YebC_N"/>
    <property type="match status" value="1"/>
</dbReference>
<keyword evidence="3 6" id="KW-0805">Transcription regulation</keyword>
<evidence type="ECO:0000256" key="2">
    <source>
        <dbReference type="ARBA" id="ARBA00022490"/>
    </source>
</evidence>
<evidence type="ECO:0000259" key="9">
    <source>
        <dbReference type="Pfam" id="PF20772"/>
    </source>
</evidence>
<gene>
    <name evidence="10" type="ORF">CDEE_0444</name>
</gene>
<keyword evidence="2 6" id="KW-0963">Cytoplasm</keyword>
<protein>
    <recommendedName>
        <fullName evidence="6">Probable transcriptional regulatory protein CDEE_0444</fullName>
    </recommendedName>
</protein>
<comment type="subcellular location">
    <subcellularLocation>
        <location evidence="6">Cytoplasm</location>
    </subcellularLocation>
</comment>
<dbReference type="NCBIfam" id="TIGR01033">
    <property type="entry name" value="YebC/PmpR family DNA-binding transcriptional regulator"/>
    <property type="match status" value="1"/>
</dbReference>
<evidence type="ECO:0000256" key="1">
    <source>
        <dbReference type="ARBA" id="ARBA00008724"/>
    </source>
</evidence>
<feature type="domain" description="TACO1/YebC-like second and third" evidence="8">
    <location>
        <begin position="82"/>
        <end position="238"/>
    </location>
</feature>
<comment type="similarity">
    <text evidence="1 6">Belongs to the TACO1 family.</text>
</comment>
<evidence type="ECO:0000256" key="5">
    <source>
        <dbReference type="ARBA" id="ARBA00023163"/>
    </source>
</evidence>
<evidence type="ECO:0000256" key="7">
    <source>
        <dbReference type="SAM" id="MobiDB-lite"/>
    </source>
</evidence>
<dbReference type="Gene3D" id="3.30.70.980">
    <property type="match status" value="2"/>
</dbReference>
<keyword evidence="11" id="KW-1185">Reference proteome</keyword>
<dbReference type="GO" id="GO:0003677">
    <property type="term" value="F:DNA binding"/>
    <property type="evidence" value="ECO:0007669"/>
    <property type="project" value="UniProtKB-UniRule"/>
</dbReference>
<dbReference type="RefSeq" id="WP_015238672.1">
    <property type="nucleotide sequence ID" value="NC_020283.1"/>
</dbReference>